<evidence type="ECO:0000313" key="2">
    <source>
        <dbReference type="EMBL" id="OXB56331.1"/>
    </source>
</evidence>
<reference evidence="2 3" key="1">
    <citation type="submission" date="2016-07" db="EMBL/GenBank/DDBJ databases">
        <title>Disparate Historic Effective Population Sizes Predicted by Modern Levels of Genome Diversity for the Scaled Quail (Callipepla squamata) and the Northern Bobwhite (Colinus virginianus): Inferences from First and Second Generation Draft Genome Assemblies for Sympatric New World Quail.</title>
        <authorList>
            <person name="Oldeschulte D.L."/>
            <person name="Halley Y.A."/>
            <person name="Bhattarai E.K."/>
            <person name="Brashear W.A."/>
            <person name="Hill J."/>
            <person name="Metz R.P."/>
            <person name="Johnson C.D."/>
            <person name="Rollins D."/>
            <person name="Peterson M.J."/>
            <person name="Bickhart D.M."/>
            <person name="Decker J.E."/>
            <person name="Seabury C.M."/>
        </authorList>
    </citation>
    <scope>NUCLEOTIDE SEQUENCE [LARGE SCALE GENOMIC DNA]</scope>
    <source>
        <strain evidence="2 3">Texas</strain>
        <tissue evidence="2">Leg muscle</tissue>
    </source>
</reference>
<dbReference type="InterPro" id="IPR047134">
    <property type="entry name" value="RNF4"/>
</dbReference>
<dbReference type="OrthoDB" id="6105938at2759"/>
<dbReference type="PANTHER" id="PTHR23041:SF78">
    <property type="entry name" value="E3 UBIQUITIN-PROTEIN LIGASE RNF4"/>
    <property type="match status" value="1"/>
</dbReference>
<evidence type="ECO:0000313" key="3">
    <source>
        <dbReference type="Proteomes" id="UP000198323"/>
    </source>
</evidence>
<dbReference type="GO" id="GO:0016605">
    <property type="term" value="C:PML body"/>
    <property type="evidence" value="ECO:0007669"/>
    <property type="project" value="TreeGrafter"/>
</dbReference>
<dbReference type="Proteomes" id="UP000198323">
    <property type="component" value="Unassembled WGS sequence"/>
</dbReference>
<dbReference type="PANTHER" id="PTHR23041">
    <property type="entry name" value="RING FINGER DOMAIN-CONTAINING"/>
    <property type="match status" value="1"/>
</dbReference>
<organism evidence="2 3">
    <name type="scientific">Callipepla squamata</name>
    <name type="common">Scaled quail</name>
    <dbReference type="NCBI Taxonomy" id="9009"/>
    <lineage>
        <taxon>Eukaryota</taxon>
        <taxon>Metazoa</taxon>
        <taxon>Chordata</taxon>
        <taxon>Craniata</taxon>
        <taxon>Vertebrata</taxon>
        <taxon>Euteleostomi</taxon>
        <taxon>Archelosauria</taxon>
        <taxon>Archosauria</taxon>
        <taxon>Dinosauria</taxon>
        <taxon>Saurischia</taxon>
        <taxon>Theropoda</taxon>
        <taxon>Coelurosauria</taxon>
        <taxon>Aves</taxon>
        <taxon>Neognathae</taxon>
        <taxon>Galloanserae</taxon>
        <taxon>Galliformes</taxon>
        <taxon>Odontophoridae</taxon>
        <taxon>Callipepla</taxon>
    </lineage>
</organism>
<feature type="non-terminal residue" evidence="2">
    <location>
        <position position="1"/>
    </location>
</feature>
<feature type="region of interest" description="Disordered" evidence="1">
    <location>
        <begin position="154"/>
        <end position="190"/>
    </location>
</feature>
<protein>
    <submittedName>
        <fullName evidence="2">Uncharacterized protein</fullName>
    </submittedName>
</protein>
<evidence type="ECO:0000256" key="1">
    <source>
        <dbReference type="SAM" id="MobiDB-lite"/>
    </source>
</evidence>
<sequence length="289" mass="33081">QEEKKRKSQLGERQMKDERVLNLQKKIVEKAMERKKQAELLKIAPQKASTASRKDSSQWNRWKELEESRERRFKTLQHGFMARETAQKMAAIEAARSGATACILRSQLPDERAEEAQEIAADSRPLEVTRIPVLVEDLMHKFIFRIDILRNTENSEHAPRKRRGGSANSRQAQKRSRLMASTTEMASEGEPIELEESAGEEVVDLTCESSDPVVVDLTHNDSIVIVEENQQRRRNLRLRGQRQSDSCVLSSDDEDETRDNDVYVTDKVSRELGPLEDETASSKYVFLTA</sequence>
<dbReference type="AlphaFoldDB" id="A0A226MM51"/>
<proteinExistence type="predicted"/>
<dbReference type="EMBL" id="MCFN01000650">
    <property type="protein sequence ID" value="OXB56331.1"/>
    <property type="molecule type" value="Genomic_DNA"/>
</dbReference>
<comment type="caution">
    <text evidence="2">The sequence shown here is derived from an EMBL/GenBank/DDBJ whole genome shotgun (WGS) entry which is preliminary data.</text>
</comment>
<accession>A0A226MM51</accession>
<gene>
    <name evidence="2" type="ORF">ASZ78_000011</name>
</gene>
<dbReference type="STRING" id="9009.A0A226MM51"/>
<name>A0A226MM51_CALSU</name>
<keyword evidence="3" id="KW-1185">Reference proteome</keyword>
<dbReference type="GO" id="GO:0045944">
    <property type="term" value="P:positive regulation of transcription by RNA polymerase II"/>
    <property type="evidence" value="ECO:0007669"/>
    <property type="project" value="TreeGrafter"/>
</dbReference>
<feature type="region of interest" description="Disordered" evidence="1">
    <location>
        <begin position="236"/>
        <end position="259"/>
    </location>
</feature>